<dbReference type="OMA" id="YEEYHGI"/>
<dbReference type="RefSeq" id="XP_007372611.1">
    <property type="nucleotide sequence ID" value="XM_007372549.1"/>
</dbReference>
<evidence type="ECO:0000256" key="1">
    <source>
        <dbReference type="SAM" id="MobiDB-lite"/>
    </source>
</evidence>
<gene>
    <name evidence="2" type="ORF">SPAPADRAFT_69505</name>
</gene>
<evidence type="ECO:0000313" key="3">
    <source>
        <dbReference type="Proteomes" id="UP000000709"/>
    </source>
</evidence>
<dbReference type="InParanoid" id="G3AG60"/>
<keyword evidence="3" id="KW-1185">Reference proteome</keyword>
<proteinExistence type="predicted"/>
<dbReference type="Proteomes" id="UP000000709">
    <property type="component" value="Unassembled WGS sequence"/>
</dbReference>
<dbReference type="STRING" id="619300.G3AG60"/>
<accession>G3AG60</accession>
<name>G3AG60_SPAPN</name>
<dbReference type="eggNOG" id="ENOG502RPU4">
    <property type="taxonomic scope" value="Eukaryota"/>
</dbReference>
<dbReference type="AlphaFoldDB" id="G3AG60"/>
<dbReference type="EMBL" id="GL996499">
    <property type="protein sequence ID" value="EGW35199.1"/>
    <property type="molecule type" value="Genomic_DNA"/>
</dbReference>
<dbReference type="KEGG" id="spaa:SPAPADRAFT_69505"/>
<dbReference type="OrthoDB" id="4083233at2759"/>
<dbReference type="HOGENOM" id="CLU_033253_0_0_1"/>
<reference evidence="2 3" key="1">
    <citation type="journal article" date="2011" name="Proc. Natl. Acad. Sci. U.S.A.">
        <title>Comparative genomics of xylose-fermenting fungi for enhanced biofuel production.</title>
        <authorList>
            <person name="Wohlbach D.J."/>
            <person name="Kuo A."/>
            <person name="Sato T.K."/>
            <person name="Potts K.M."/>
            <person name="Salamov A.A."/>
            <person name="LaButti K.M."/>
            <person name="Sun H."/>
            <person name="Clum A."/>
            <person name="Pangilinan J.L."/>
            <person name="Lindquist E.A."/>
            <person name="Lucas S."/>
            <person name="Lapidus A."/>
            <person name="Jin M."/>
            <person name="Gunawan C."/>
            <person name="Balan V."/>
            <person name="Dale B.E."/>
            <person name="Jeffries T.W."/>
            <person name="Zinkel R."/>
            <person name="Barry K.W."/>
            <person name="Grigoriev I.V."/>
            <person name="Gasch A.P."/>
        </authorList>
    </citation>
    <scope>NUCLEOTIDE SEQUENCE [LARGE SCALE GENOMIC DNA]</scope>
    <source>
        <strain evidence="3">NRRL Y-27907 / 11-Y1</strain>
    </source>
</reference>
<evidence type="ECO:0000313" key="2">
    <source>
        <dbReference type="EMBL" id="EGW35199.1"/>
    </source>
</evidence>
<dbReference type="GeneID" id="18875274"/>
<organism evidence="3">
    <name type="scientific">Spathaspora passalidarum (strain NRRL Y-27907 / 11-Y1)</name>
    <dbReference type="NCBI Taxonomy" id="619300"/>
    <lineage>
        <taxon>Eukaryota</taxon>
        <taxon>Fungi</taxon>
        <taxon>Dikarya</taxon>
        <taxon>Ascomycota</taxon>
        <taxon>Saccharomycotina</taxon>
        <taxon>Pichiomycetes</taxon>
        <taxon>Debaryomycetaceae</taxon>
        <taxon>Spathaspora</taxon>
    </lineage>
</organism>
<sequence>MSKSPEFQPQFQEIAHYSLDELTSLEEKLTREFRSLGEKYLTARLSRINTMIDKLNNSIKLSVANDKNWLKIYNFEIETINNIKTNTEDLVLMNNGMLTPTNDILKSVDEYEEELKEIFKNLQSPLDFDDTITRSDSDHQEISAKLPFPYLFTQLFAPHRQYLKTVINEKDYQTKLIGNVSKGNSVVIWKQYYTNMIKRKQELTQQTLDDLNRLYREYHHLDSQRVMENHNKYYYRSVLSPQELVKTFNTSSRRELDAFKGNHDSDYVNLDTRLIQKNKIELTSIRRDIKDKNRHVYKLDETRSLLKRKLKNQEDEVAKRIKPCDGLDPNDIEQDLWLLKRKEVIEDDDESEDYDDEDAEYEEQSPEQKELRDKYTQLLGLSTATETPLIISDLPPVEKFPRLIDGLNYKLK</sequence>
<feature type="compositionally biased region" description="Acidic residues" evidence="1">
    <location>
        <begin position="347"/>
        <end position="365"/>
    </location>
</feature>
<feature type="region of interest" description="Disordered" evidence="1">
    <location>
        <begin position="347"/>
        <end position="371"/>
    </location>
</feature>
<protein>
    <submittedName>
        <fullName evidence="2">Uncharacterized protein</fullName>
    </submittedName>
</protein>